<accession>A0A8J3UFS8</accession>
<evidence type="ECO:0000256" key="2">
    <source>
        <dbReference type="SAM" id="Phobius"/>
    </source>
</evidence>
<keyword evidence="2" id="KW-0812">Transmembrane</keyword>
<organism evidence="3 4">
    <name type="scientific">Planotetraspora silvatica</name>
    <dbReference type="NCBI Taxonomy" id="234614"/>
    <lineage>
        <taxon>Bacteria</taxon>
        <taxon>Bacillati</taxon>
        <taxon>Actinomycetota</taxon>
        <taxon>Actinomycetes</taxon>
        <taxon>Streptosporangiales</taxon>
        <taxon>Streptosporangiaceae</taxon>
        <taxon>Planotetraspora</taxon>
    </lineage>
</organism>
<proteinExistence type="predicted"/>
<gene>
    <name evidence="3" type="ORF">Psi02_11970</name>
</gene>
<dbReference type="Proteomes" id="UP000644610">
    <property type="component" value="Unassembled WGS sequence"/>
</dbReference>
<dbReference type="RefSeq" id="WP_203972416.1">
    <property type="nucleotide sequence ID" value="NZ_BAAAKY010000028.1"/>
</dbReference>
<evidence type="ECO:0000256" key="1">
    <source>
        <dbReference type="SAM" id="MobiDB-lite"/>
    </source>
</evidence>
<keyword evidence="4" id="KW-1185">Reference proteome</keyword>
<name>A0A8J3UFS8_9ACTN</name>
<keyword evidence="2" id="KW-0472">Membrane</keyword>
<feature type="region of interest" description="Disordered" evidence="1">
    <location>
        <begin position="1"/>
        <end position="49"/>
    </location>
</feature>
<feature type="transmembrane region" description="Helical" evidence="2">
    <location>
        <begin position="54"/>
        <end position="75"/>
    </location>
</feature>
<dbReference type="AlphaFoldDB" id="A0A8J3UFS8"/>
<feature type="compositionally biased region" description="Pro residues" evidence="1">
    <location>
        <begin position="33"/>
        <end position="44"/>
    </location>
</feature>
<evidence type="ECO:0000313" key="3">
    <source>
        <dbReference type="EMBL" id="GII44773.1"/>
    </source>
</evidence>
<reference evidence="3" key="1">
    <citation type="submission" date="2021-01" db="EMBL/GenBank/DDBJ databases">
        <title>Whole genome shotgun sequence of Planotetraspora silvatica NBRC 100141.</title>
        <authorList>
            <person name="Komaki H."/>
            <person name="Tamura T."/>
        </authorList>
    </citation>
    <scope>NUCLEOTIDE SEQUENCE</scope>
    <source>
        <strain evidence="3">NBRC 100141</strain>
    </source>
</reference>
<dbReference type="EMBL" id="BOOQ01000005">
    <property type="protein sequence ID" value="GII44773.1"/>
    <property type="molecule type" value="Genomic_DNA"/>
</dbReference>
<evidence type="ECO:0008006" key="5">
    <source>
        <dbReference type="Google" id="ProtNLM"/>
    </source>
</evidence>
<evidence type="ECO:0000313" key="4">
    <source>
        <dbReference type="Proteomes" id="UP000644610"/>
    </source>
</evidence>
<protein>
    <recommendedName>
        <fullName evidence="5">Flagellar basal body-associated protein FliL</fullName>
    </recommendedName>
</protein>
<sequence length="241" mass="25154">MSQPPLDLPEHPNTDSGSHPPFPQPEYLDSGRPPHPGYPQPSAAPPKKRKVGKIATIVLAAVGAALGSAVVNYAFKDHTDKTNDVQSSIQTHVVEPTTLDGRAKVVDPDLQAMADGMVAQMKKEIPQATGAISAFYGDPAKQDLVLIIGLSSHLTSPAAEVDQAITSMGSGGVKVTNVKAVAPGSLDGVAKCGDADLGEVPAGVCLWADHNTMGTIFIYFKSGDEAGAELVKLRGEIEQRD</sequence>
<keyword evidence="2" id="KW-1133">Transmembrane helix</keyword>
<comment type="caution">
    <text evidence="3">The sequence shown here is derived from an EMBL/GenBank/DDBJ whole genome shotgun (WGS) entry which is preliminary data.</text>
</comment>